<keyword evidence="2" id="KW-1185">Reference proteome</keyword>
<dbReference type="Gene3D" id="3.90.228.10">
    <property type="match status" value="1"/>
</dbReference>
<dbReference type="InParanoid" id="F8QIH3"/>
<dbReference type="PANTHER" id="PTHR31681:SF3">
    <property type="entry name" value="OS04G0690100 PROTEIN"/>
    <property type="match status" value="1"/>
</dbReference>
<accession>F8QIH3</accession>
<dbReference type="STRING" id="936435.F8QIH3"/>
<proteinExistence type="predicted"/>
<reference evidence="2" key="1">
    <citation type="journal article" date="2011" name="Science">
        <title>The plant cell wall-decomposing machinery underlies the functional diversity of forest fungi.</title>
        <authorList>
            <person name="Eastwood D.C."/>
            <person name="Floudas D."/>
            <person name="Binder M."/>
            <person name="Majcherczyk A."/>
            <person name="Schneider P."/>
            <person name="Aerts A."/>
            <person name="Asiegbu F.O."/>
            <person name="Baker S.E."/>
            <person name="Barry K."/>
            <person name="Bendiksby M."/>
            <person name="Blumentritt M."/>
            <person name="Coutinho P.M."/>
            <person name="Cullen D."/>
            <person name="de Vries R.P."/>
            <person name="Gathman A."/>
            <person name="Goodell B."/>
            <person name="Henrissat B."/>
            <person name="Ihrmark K."/>
            <person name="Kauserud H."/>
            <person name="Kohler A."/>
            <person name="LaButti K."/>
            <person name="Lapidus A."/>
            <person name="Lavin J.L."/>
            <person name="Lee Y.-H."/>
            <person name="Lindquist E."/>
            <person name="Lilly W."/>
            <person name="Lucas S."/>
            <person name="Morin E."/>
            <person name="Murat C."/>
            <person name="Oguiza J.A."/>
            <person name="Park J."/>
            <person name="Pisabarro A.G."/>
            <person name="Riley R."/>
            <person name="Rosling A."/>
            <person name="Salamov A."/>
            <person name="Schmidt O."/>
            <person name="Schmutz J."/>
            <person name="Skrede I."/>
            <person name="Stenlid J."/>
            <person name="Wiebenga A."/>
            <person name="Xie X."/>
            <person name="Kuees U."/>
            <person name="Hibbett D.S."/>
            <person name="Hoffmeister D."/>
            <person name="Hoegberg N."/>
            <person name="Martin F."/>
            <person name="Grigoriev I.V."/>
            <person name="Watkinson S.C."/>
        </authorList>
    </citation>
    <scope>NUCLEOTIDE SEQUENCE [LARGE SCALE GENOMIC DNA]</scope>
    <source>
        <strain evidence="2">strain S7.3</strain>
    </source>
</reference>
<protein>
    <recommendedName>
        <fullName evidence="3">PARP catalytic domain-containing protein</fullName>
    </recommendedName>
</protein>
<dbReference type="EMBL" id="GL945526">
    <property type="protein sequence ID" value="EGN91898.1"/>
    <property type="molecule type" value="Genomic_DNA"/>
</dbReference>
<dbReference type="PANTHER" id="PTHR31681">
    <property type="entry name" value="C2H2-LIKE ZINC FINGER PROTEIN"/>
    <property type="match status" value="1"/>
</dbReference>
<dbReference type="Proteomes" id="UP000008063">
    <property type="component" value="Unassembled WGS sequence"/>
</dbReference>
<dbReference type="AlphaFoldDB" id="F8QIH3"/>
<evidence type="ECO:0000313" key="2">
    <source>
        <dbReference type="Proteomes" id="UP000008063"/>
    </source>
</evidence>
<dbReference type="OrthoDB" id="9514740at2759"/>
<dbReference type="eggNOG" id="ENOG502S7VA">
    <property type="taxonomic scope" value="Eukaryota"/>
</dbReference>
<dbReference type="OMA" id="KEANGCW"/>
<evidence type="ECO:0000313" key="1">
    <source>
        <dbReference type="EMBL" id="EGN91898.1"/>
    </source>
</evidence>
<name>F8QIH3_SERL3</name>
<gene>
    <name evidence="1" type="ORF">SERLA73DRAFT_191864</name>
</gene>
<dbReference type="HOGENOM" id="CLU_039434_0_0_1"/>
<organism evidence="2">
    <name type="scientific">Serpula lacrymans var. lacrymans (strain S7.3)</name>
    <name type="common">Dry rot fungus</name>
    <dbReference type="NCBI Taxonomy" id="936435"/>
    <lineage>
        <taxon>Eukaryota</taxon>
        <taxon>Fungi</taxon>
        <taxon>Dikarya</taxon>
        <taxon>Basidiomycota</taxon>
        <taxon>Agaricomycotina</taxon>
        <taxon>Agaricomycetes</taxon>
        <taxon>Agaricomycetidae</taxon>
        <taxon>Boletales</taxon>
        <taxon>Coniophorineae</taxon>
        <taxon>Serpulaceae</taxon>
        <taxon>Serpula</taxon>
    </lineage>
</organism>
<dbReference type="SUPFAM" id="SSF56399">
    <property type="entry name" value="ADP-ribosylation"/>
    <property type="match status" value="1"/>
</dbReference>
<sequence>MAGTCDYCHSRPKRVEAGKVHAYCSKTCASKAKTDDCQVCHAKPKAPGHQYCGKTCAGKANASGGAGQGKPFDTSTACLMCKKAPKQGQRNFCSKYCADSAESQAPLLLDVPSSHVTYKSVANQLHTSWKHTNRPSPRIKKIYKIVESHTLRAKYEAYKTKVEGKGHFEAKGMSPGNECRRWHGAHRGCKIGESGQTQLCSGQGCPICSIIRTSYDLQYSGNNFGWLRFGLGIYTSATSSKADDYICPNGPRPPVRALLLNTVVVGKGKTLTLDARTLTAPPAGFDSVLGEPKLLGSLNFDETVVYNNDAIRPSFLVIYDG</sequence>
<evidence type="ECO:0008006" key="3">
    <source>
        <dbReference type="Google" id="ProtNLM"/>
    </source>
</evidence>